<dbReference type="HOGENOM" id="CLU_675514_0_0_0"/>
<dbReference type="STRING" id="926569.ANT_31270"/>
<dbReference type="EMBL" id="AP012029">
    <property type="protein sequence ID" value="BAJ65153.1"/>
    <property type="molecule type" value="Genomic_DNA"/>
</dbReference>
<feature type="transmembrane region" description="Helical" evidence="2">
    <location>
        <begin position="207"/>
        <end position="230"/>
    </location>
</feature>
<evidence type="ECO:0000313" key="4">
    <source>
        <dbReference type="EMBL" id="BAJ65153.1"/>
    </source>
</evidence>
<evidence type="ECO:0000256" key="2">
    <source>
        <dbReference type="SAM" id="Phobius"/>
    </source>
</evidence>
<feature type="transmembrane region" description="Helical" evidence="2">
    <location>
        <begin position="149"/>
        <end position="167"/>
    </location>
</feature>
<evidence type="ECO:0000256" key="1">
    <source>
        <dbReference type="SAM" id="MobiDB-lite"/>
    </source>
</evidence>
<keyword evidence="5" id="KW-1185">Reference proteome</keyword>
<reference evidence="4 5" key="1">
    <citation type="submission" date="2010-12" db="EMBL/GenBank/DDBJ databases">
        <title>Whole genome sequence of Anaerolinea thermophila UNI-1.</title>
        <authorList>
            <person name="Narita-Yamada S."/>
            <person name="Kishi E."/>
            <person name="Watanabe Y."/>
            <person name="Takasaki K."/>
            <person name="Ankai A."/>
            <person name="Oguchi A."/>
            <person name="Fukui S."/>
            <person name="Takahashi M."/>
            <person name="Yashiro I."/>
            <person name="Hosoyama A."/>
            <person name="Sekiguchi Y."/>
            <person name="Hanada S."/>
            <person name="Fujita N."/>
        </authorList>
    </citation>
    <scope>NUCLEOTIDE SEQUENCE [LARGE SCALE GENOMIC DNA]</scope>
    <source>
        <strain evidence="5">DSM 14523 / JCM 11388 / NBRC 100420 / UNI-1</strain>
    </source>
</reference>
<dbReference type="InterPro" id="IPR003646">
    <property type="entry name" value="SH3-like_bac-type"/>
</dbReference>
<accession>E8N303</accession>
<feature type="transmembrane region" description="Helical" evidence="2">
    <location>
        <begin position="174"/>
        <end position="195"/>
    </location>
</feature>
<evidence type="ECO:0000259" key="3">
    <source>
        <dbReference type="PROSITE" id="PS51781"/>
    </source>
</evidence>
<keyword evidence="2" id="KW-0812">Transmembrane</keyword>
<gene>
    <name evidence="4" type="ordered locus">ANT_31270</name>
</gene>
<protein>
    <submittedName>
        <fullName evidence="4">Hypothetical membrane protein</fullName>
    </submittedName>
</protein>
<dbReference type="Proteomes" id="UP000008922">
    <property type="component" value="Chromosome"/>
</dbReference>
<dbReference type="SMART" id="SM00287">
    <property type="entry name" value="SH3b"/>
    <property type="match status" value="1"/>
</dbReference>
<dbReference type="eggNOG" id="COG1808">
    <property type="taxonomic scope" value="Bacteria"/>
</dbReference>
<dbReference type="PROSITE" id="PS51781">
    <property type="entry name" value="SH3B"/>
    <property type="match status" value="1"/>
</dbReference>
<feature type="region of interest" description="Disordered" evidence="1">
    <location>
        <begin position="274"/>
        <end position="304"/>
    </location>
</feature>
<feature type="transmembrane region" description="Helical" evidence="2">
    <location>
        <begin position="53"/>
        <end position="70"/>
    </location>
</feature>
<proteinExistence type="predicted"/>
<feature type="transmembrane region" description="Helical" evidence="2">
    <location>
        <begin position="76"/>
        <end position="97"/>
    </location>
</feature>
<feature type="transmembrane region" description="Helical" evidence="2">
    <location>
        <begin position="109"/>
        <end position="129"/>
    </location>
</feature>
<dbReference type="AlphaFoldDB" id="E8N303"/>
<dbReference type="InParanoid" id="E8N303"/>
<dbReference type="OrthoDB" id="162858at2"/>
<sequence length="407" mass="42487">MSLPASEPIPLPEEELPPARRRRLRRMVIPEHHDEQSAFLDDLGERTTPGAEFFLSALLAGLVTGIALMLDSPALVVLAALLAPFMAPVLGMGVAGVAGSTGFLLRSLVSALIGGLIFFLTGTLTGIPARLFVLNGWVQLSYLLRLDGFSLLLLSLGTVFSTVLLARSTHQRPLVSSVAMAYALFLPLGAAGYGLTSGVPLPWYNGMVVFLIGLAVAALLGAITLVILGLRPLNGLSYLFTGAYMTIVVTALVIWLSGGIPTIQLPEMTPAQLPQAPAQVSAGSQPSPTPAELSATPSVSPTVTLTATATPTRTLIPTNTPTMTVTPQPTPVWARINVKGSNGAVIRAEPGYNAAIVKSLLNGIIVEVLSDVATADGATWVKIRTADGVEGWIVRNLLATATPAPGW</sequence>
<organism evidence="4 5">
    <name type="scientific">Anaerolinea thermophila (strain DSM 14523 / JCM 11388 / NBRC 100420 / UNI-1)</name>
    <dbReference type="NCBI Taxonomy" id="926569"/>
    <lineage>
        <taxon>Bacteria</taxon>
        <taxon>Bacillati</taxon>
        <taxon>Chloroflexota</taxon>
        <taxon>Anaerolineae</taxon>
        <taxon>Anaerolineales</taxon>
        <taxon>Anaerolineaceae</taxon>
        <taxon>Anaerolinea</taxon>
    </lineage>
</organism>
<dbReference type="KEGG" id="atm:ANT_31270"/>
<dbReference type="Pfam" id="PF08239">
    <property type="entry name" value="SH3_3"/>
    <property type="match status" value="1"/>
</dbReference>
<dbReference type="InterPro" id="IPR005240">
    <property type="entry name" value="DUF389"/>
</dbReference>
<feature type="domain" description="SH3b" evidence="3">
    <location>
        <begin position="331"/>
        <end position="402"/>
    </location>
</feature>
<feature type="compositionally biased region" description="Low complexity" evidence="1">
    <location>
        <begin position="293"/>
        <end position="304"/>
    </location>
</feature>
<dbReference type="RefSeq" id="WP_013561494.1">
    <property type="nucleotide sequence ID" value="NC_014960.1"/>
</dbReference>
<feature type="transmembrane region" description="Helical" evidence="2">
    <location>
        <begin position="237"/>
        <end position="258"/>
    </location>
</feature>
<dbReference type="Pfam" id="PF04087">
    <property type="entry name" value="DUF389"/>
    <property type="match status" value="1"/>
</dbReference>
<keyword evidence="2" id="KW-1133">Transmembrane helix</keyword>
<evidence type="ECO:0000313" key="5">
    <source>
        <dbReference type="Proteomes" id="UP000008922"/>
    </source>
</evidence>
<keyword evidence="2" id="KW-0472">Membrane</keyword>
<name>E8N303_ANATU</name>
<dbReference type="Gene3D" id="2.30.30.40">
    <property type="entry name" value="SH3 Domains"/>
    <property type="match status" value="1"/>
</dbReference>